<evidence type="ECO:0000256" key="5">
    <source>
        <dbReference type="SAM" id="MobiDB-lite"/>
    </source>
</evidence>
<feature type="compositionally biased region" description="Polar residues" evidence="5">
    <location>
        <begin position="68"/>
        <end position="77"/>
    </location>
</feature>
<dbReference type="NCBIfam" id="TIGR01352">
    <property type="entry name" value="tonB_Cterm"/>
    <property type="match status" value="1"/>
</dbReference>
<feature type="region of interest" description="Disordered" evidence="5">
    <location>
        <begin position="59"/>
        <end position="220"/>
    </location>
</feature>
<dbReference type="Pfam" id="PF13103">
    <property type="entry name" value="TonB_2"/>
    <property type="match status" value="1"/>
</dbReference>
<dbReference type="SUPFAM" id="SSF74653">
    <property type="entry name" value="TolA/TonB C-terminal domain"/>
    <property type="match status" value="1"/>
</dbReference>
<proteinExistence type="predicted"/>
<accession>A0ABT4ZDX3</accession>
<evidence type="ECO:0000313" key="7">
    <source>
        <dbReference type="Proteomes" id="UP001165641"/>
    </source>
</evidence>
<name>A0ABT4ZDX3_9RHOB</name>
<protein>
    <submittedName>
        <fullName evidence="6">TonB family protein</fullName>
    </submittedName>
</protein>
<evidence type="ECO:0000256" key="4">
    <source>
        <dbReference type="ARBA" id="ARBA00023136"/>
    </source>
</evidence>
<keyword evidence="7" id="KW-1185">Reference proteome</keyword>
<sequence length="313" mass="32755">MPSRRAIETAGFFVIAAALHVSAAGLMLPDQVKRGAPQDAPPAALAAGSADIQELVAEWDAPPAAETESVQPEQTQPVVEDMPDTPPAPMPEPETVAMAQPTSLPQPEAAARPNLPPPPEAPPVEIDKADLPELRNFEPPEIEVEPALALSASERPAKRPSKPAPKRQVTKKEPAKPKQAQPQKRSTKQQTQQAAVPSRAGQGGQANASRSGGGGGGVSAQQRASIQAKWQAQISACLLRSIARTSGGSGLRATLSIRMGRNGRVQAAQVTGSSGNARVDREIARGAKRARCPAAPKALTQASYAFTQPVRIR</sequence>
<evidence type="ECO:0000256" key="3">
    <source>
        <dbReference type="ARBA" id="ARBA00022989"/>
    </source>
</evidence>
<dbReference type="RefSeq" id="WP_271888314.1">
    <property type="nucleotide sequence ID" value="NZ_JAQBIE010000007.1"/>
</dbReference>
<dbReference type="Proteomes" id="UP001165641">
    <property type="component" value="Unassembled WGS sequence"/>
</dbReference>
<gene>
    <name evidence="6" type="ORF">PAF17_06660</name>
</gene>
<evidence type="ECO:0000256" key="1">
    <source>
        <dbReference type="ARBA" id="ARBA00004167"/>
    </source>
</evidence>
<dbReference type="Gene3D" id="3.30.1150.10">
    <property type="match status" value="1"/>
</dbReference>
<comment type="caution">
    <text evidence="6">The sequence shown here is derived from an EMBL/GenBank/DDBJ whole genome shotgun (WGS) entry which is preliminary data.</text>
</comment>
<organism evidence="6 7">
    <name type="scientific">Paracoccus onchidii</name>
    <dbReference type="NCBI Taxonomy" id="3017813"/>
    <lineage>
        <taxon>Bacteria</taxon>
        <taxon>Pseudomonadati</taxon>
        <taxon>Pseudomonadota</taxon>
        <taxon>Alphaproteobacteria</taxon>
        <taxon>Rhodobacterales</taxon>
        <taxon>Paracoccaceae</taxon>
        <taxon>Paracoccus</taxon>
    </lineage>
</organism>
<keyword evidence="2" id="KW-0812">Transmembrane</keyword>
<keyword evidence="3" id="KW-1133">Transmembrane helix</keyword>
<feature type="compositionally biased region" description="Basic residues" evidence="5">
    <location>
        <begin position="158"/>
        <end position="169"/>
    </location>
</feature>
<keyword evidence="4" id="KW-0472">Membrane</keyword>
<evidence type="ECO:0000313" key="6">
    <source>
        <dbReference type="EMBL" id="MDB6177188.1"/>
    </source>
</evidence>
<reference evidence="6" key="1">
    <citation type="submission" date="2022-12" db="EMBL/GenBank/DDBJ databases">
        <title>Paracoccus onchidii sp. nov., isolated from a marine invertebrate from the South China Sea.</title>
        <authorList>
            <person name="Xu S."/>
            <person name="Liu Z."/>
            <person name="Xu Y."/>
        </authorList>
    </citation>
    <scope>NUCLEOTIDE SEQUENCE</scope>
    <source>
        <strain evidence="6">Z330</strain>
    </source>
</reference>
<evidence type="ECO:0000256" key="2">
    <source>
        <dbReference type="ARBA" id="ARBA00022692"/>
    </source>
</evidence>
<dbReference type="InterPro" id="IPR006260">
    <property type="entry name" value="TonB/TolA_C"/>
</dbReference>
<comment type="subcellular location">
    <subcellularLocation>
        <location evidence="1">Membrane</location>
        <topology evidence="1">Single-pass membrane protein</topology>
    </subcellularLocation>
</comment>
<feature type="compositionally biased region" description="Basic and acidic residues" evidence="5">
    <location>
        <begin position="125"/>
        <end position="138"/>
    </location>
</feature>
<dbReference type="EMBL" id="JAQBIE010000007">
    <property type="protein sequence ID" value="MDB6177188.1"/>
    <property type="molecule type" value="Genomic_DNA"/>
</dbReference>